<evidence type="ECO:0000256" key="8">
    <source>
        <dbReference type="ARBA" id="ARBA00022842"/>
    </source>
</evidence>
<evidence type="ECO:0000256" key="9">
    <source>
        <dbReference type="ARBA" id="ARBA00022884"/>
    </source>
</evidence>
<dbReference type="RefSeq" id="WP_073030055.1">
    <property type="nucleotide sequence ID" value="NZ_FQXJ01000008.1"/>
</dbReference>
<dbReference type="STRING" id="1121420.SAMN02746098_02492"/>
<evidence type="ECO:0000256" key="5">
    <source>
        <dbReference type="ARBA" id="ARBA00022679"/>
    </source>
</evidence>
<reference evidence="16" key="1">
    <citation type="submission" date="2016-11" db="EMBL/GenBank/DDBJ databases">
        <authorList>
            <person name="Varghese N."/>
            <person name="Submissions S."/>
        </authorList>
    </citation>
    <scope>NUCLEOTIDE SEQUENCE [LARGE SCALE GENOMIC DNA]</scope>
    <source>
        <strain evidence="16">DSM 15449</strain>
    </source>
</reference>
<dbReference type="Gene3D" id="3.40.50.150">
    <property type="entry name" value="Vaccinia Virus protein VP39"/>
    <property type="match status" value="1"/>
</dbReference>
<dbReference type="Gene3D" id="3.30.1610.20">
    <property type="entry name" value="Hen1, N-terminal domain"/>
    <property type="match status" value="1"/>
</dbReference>
<evidence type="ECO:0000256" key="4">
    <source>
        <dbReference type="ARBA" id="ARBA00022603"/>
    </source>
</evidence>
<feature type="region of interest" description="Disordered" evidence="13">
    <location>
        <begin position="259"/>
        <end position="288"/>
    </location>
</feature>
<evidence type="ECO:0000256" key="10">
    <source>
        <dbReference type="ARBA" id="ARBA00023158"/>
    </source>
</evidence>
<dbReference type="GO" id="GO:0003723">
    <property type="term" value="F:RNA binding"/>
    <property type="evidence" value="ECO:0007669"/>
    <property type="project" value="UniProtKB-KW"/>
</dbReference>
<evidence type="ECO:0000256" key="11">
    <source>
        <dbReference type="ARBA" id="ARBA00035025"/>
    </source>
</evidence>
<keyword evidence="9" id="KW-0694">RNA-binding</keyword>
<gene>
    <name evidence="15" type="ORF">SAMN02746098_02492</name>
</gene>
<evidence type="ECO:0000256" key="1">
    <source>
        <dbReference type="ARBA" id="ARBA00001946"/>
    </source>
</evidence>
<dbReference type="SUPFAM" id="SSF53335">
    <property type="entry name" value="S-adenosyl-L-methionine-dependent methyltransferases"/>
    <property type="match status" value="1"/>
</dbReference>
<dbReference type="InterPro" id="IPR026610">
    <property type="entry name" value="Hen1"/>
</dbReference>
<evidence type="ECO:0000256" key="13">
    <source>
        <dbReference type="SAM" id="MobiDB-lite"/>
    </source>
</evidence>
<dbReference type="EMBL" id="FQXJ01000008">
    <property type="protein sequence ID" value="SHI12399.1"/>
    <property type="molecule type" value="Genomic_DNA"/>
</dbReference>
<dbReference type="InterPro" id="IPR024740">
    <property type="entry name" value="Hen1_N"/>
</dbReference>
<dbReference type="Pfam" id="PF12623">
    <property type="entry name" value="Hen1_L"/>
    <property type="match status" value="1"/>
</dbReference>
<dbReference type="PANTHER" id="PTHR21404">
    <property type="entry name" value="HEN1"/>
    <property type="match status" value="1"/>
</dbReference>
<comment type="similarity">
    <text evidence="2">Belongs to the methyltransferase superfamily. HEN1 family.</text>
</comment>
<dbReference type="InterPro" id="IPR029063">
    <property type="entry name" value="SAM-dependent_MTases_sf"/>
</dbReference>
<protein>
    <recommendedName>
        <fullName evidence="3">Small RNA 2'-O-methyltransferase</fullName>
        <ecNumber evidence="11">2.1.1.386</ecNumber>
    </recommendedName>
</protein>
<dbReference type="EC" id="2.1.1.386" evidence="11"/>
<evidence type="ECO:0000256" key="2">
    <source>
        <dbReference type="ARBA" id="ARBA00009026"/>
    </source>
</evidence>
<evidence type="ECO:0000313" key="15">
    <source>
        <dbReference type="EMBL" id="SHI12399.1"/>
    </source>
</evidence>
<dbReference type="GO" id="GO:0090486">
    <property type="term" value="F:small RNA 2'-O-methyltransferase activity"/>
    <property type="evidence" value="ECO:0007669"/>
    <property type="project" value="UniProtKB-EC"/>
</dbReference>
<keyword evidence="6" id="KW-0949">S-adenosyl-L-methionine</keyword>
<accession>A0A1M5YKG0</accession>
<sequence>MQLAIKASGEGAKALSFLLAKNPQNLYDRTEKGYRVRLTYTVFAATEVEVVLFVTPDPVELVKNSPDAFKITQYINDREFVVSSLFCSYVRSALGTALNGRTLEEYLPWVNHPFKLNLCFGPLASDMSDSVVRRLFEPLAYDVNIEYGQTGYQFKLKDKSSARFLNLQGEVTLQNALKHLYVLIPALDNYKHYFMDEREIEKLQRYGEGWLAEHPLNEVIIKRSLRFRELIDKVPPELKSKTSEYFNSDTIYETLAQGSNESVESLQEQEQEPQREEQNPEISWKPEEPQINDAKPVVTLNEQRYQAIVKIIERLPSKETIVDFGAGEGKLSVRLGNIPQVQEILAVEPTEKLLLRAIKRFAQASLQDGYVSPIPLWGSFYYYDERMRNKDVMILGEVIEHIDEYRLPRVMETIFGSYQPKTLIMTTPNVEYNRIYEMQEEVRHKDHRFEWTRAEFAQWSNKWASQYYYMVDIDGIGLEVEGVGHPTQIAIFTRQVGLEK</sequence>
<dbReference type="GO" id="GO:0016874">
    <property type="term" value="F:ligase activity"/>
    <property type="evidence" value="ECO:0007669"/>
    <property type="project" value="UniProtKB-KW"/>
</dbReference>
<dbReference type="GO" id="GO:0046872">
    <property type="term" value="F:metal ion binding"/>
    <property type="evidence" value="ECO:0007669"/>
    <property type="project" value="UniProtKB-KW"/>
</dbReference>
<keyword evidence="16" id="KW-1185">Reference proteome</keyword>
<feature type="compositionally biased region" description="Basic and acidic residues" evidence="13">
    <location>
        <begin position="272"/>
        <end position="288"/>
    </location>
</feature>
<comment type="cofactor">
    <cofactor evidence="1">
        <name>Mg(2+)</name>
        <dbReference type="ChEBI" id="CHEBI:18420"/>
    </cofactor>
</comment>
<feature type="domain" description="Hen1 N-terminal" evidence="14">
    <location>
        <begin position="1"/>
        <end position="229"/>
    </location>
</feature>
<evidence type="ECO:0000256" key="12">
    <source>
        <dbReference type="ARBA" id="ARBA00048418"/>
    </source>
</evidence>
<evidence type="ECO:0000313" key="16">
    <source>
        <dbReference type="Proteomes" id="UP000183954"/>
    </source>
</evidence>
<evidence type="ECO:0000256" key="7">
    <source>
        <dbReference type="ARBA" id="ARBA00022723"/>
    </source>
</evidence>
<comment type="catalytic activity">
    <reaction evidence="12">
        <text>small RNA 3'-end nucleotide + S-adenosyl-L-methionine = small RNA 3'-end 2'-O-methylnucleotide + S-adenosyl-L-homocysteine + H(+)</text>
        <dbReference type="Rhea" id="RHEA:37887"/>
        <dbReference type="Rhea" id="RHEA-COMP:10415"/>
        <dbReference type="Rhea" id="RHEA-COMP:10416"/>
        <dbReference type="ChEBI" id="CHEBI:15378"/>
        <dbReference type="ChEBI" id="CHEBI:57856"/>
        <dbReference type="ChEBI" id="CHEBI:59789"/>
        <dbReference type="ChEBI" id="CHEBI:74896"/>
        <dbReference type="ChEBI" id="CHEBI:74898"/>
        <dbReference type="EC" id="2.1.1.386"/>
    </reaction>
</comment>
<keyword evidence="4" id="KW-0489">Methyltransferase</keyword>
<dbReference type="GO" id="GO:0031047">
    <property type="term" value="P:regulatory ncRNA-mediated gene silencing"/>
    <property type="evidence" value="ECO:0007669"/>
    <property type="project" value="UniProtKB-KW"/>
</dbReference>
<organism evidence="15 16">
    <name type="scientific">Desulfosporosinus lacus DSM 15449</name>
    <dbReference type="NCBI Taxonomy" id="1121420"/>
    <lineage>
        <taxon>Bacteria</taxon>
        <taxon>Bacillati</taxon>
        <taxon>Bacillota</taxon>
        <taxon>Clostridia</taxon>
        <taxon>Eubacteriales</taxon>
        <taxon>Desulfitobacteriaceae</taxon>
        <taxon>Desulfosporosinus</taxon>
    </lineage>
</organism>
<dbReference type="AlphaFoldDB" id="A0A1M5YKG0"/>
<evidence type="ECO:0000256" key="6">
    <source>
        <dbReference type="ARBA" id="ARBA00022691"/>
    </source>
</evidence>
<keyword evidence="15" id="KW-0436">Ligase</keyword>
<keyword evidence="7" id="KW-0479">Metal-binding</keyword>
<keyword evidence="5" id="KW-0808">Transferase</keyword>
<dbReference type="GO" id="GO:0001510">
    <property type="term" value="P:RNA methylation"/>
    <property type="evidence" value="ECO:0007669"/>
    <property type="project" value="InterPro"/>
</dbReference>
<dbReference type="Proteomes" id="UP000183954">
    <property type="component" value="Unassembled WGS sequence"/>
</dbReference>
<dbReference type="OrthoDB" id="626362at2"/>
<name>A0A1M5YKG0_9FIRM</name>
<dbReference type="PANTHER" id="PTHR21404:SF3">
    <property type="entry name" value="SMALL RNA 2'-O-METHYLTRANSFERASE"/>
    <property type="match status" value="1"/>
</dbReference>
<keyword evidence="8" id="KW-0460">Magnesium</keyword>
<dbReference type="InterPro" id="IPR038546">
    <property type="entry name" value="Hen1_N_sf"/>
</dbReference>
<evidence type="ECO:0000259" key="14">
    <source>
        <dbReference type="Pfam" id="PF12623"/>
    </source>
</evidence>
<keyword evidence="10" id="KW-0943">RNA-mediated gene silencing</keyword>
<proteinExistence type="inferred from homology"/>
<evidence type="ECO:0000256" key="3">
    <source>
        <dbReference type="ARBA" id="ARBA00021330"/>
    </source>
</evidence>